<evidence type="ECO:0000313" key="3">
    <source>
        <dbReference type="EMBL" id="OLN33679.1"/>
    </source>
</evidence>
<dbReference type="CDD" id="cd01292">
    <property type="entry name" value="metallo-dependent_hydrolases"/>
    <property type="match status" value="1"/>
</dbReference>
<dbReference type="GO" id="GO:0016831">
    <property type="term" value="F:carboxy-lyase activity"/>
    <property type="evidence" value="ECO:0007669"/>
    <property type="project" value="InterPro"/>
</dbReference>
<sequence length="298" mass="34352">MSTKAETKTIYNQDKLTIIDKDNEVRESLQKICDAHIHLFPGRLMGAILNWFVQQGWTMPYQQQSNETLLNYLKTIGVSSAFVLGYVHKKDISVGINLFLKNLCENYSQLHPFAALHQDDLEPEKILSQALDEWDFPGVKIHTFVQKVSVNDKRLWPVYRMLSERRKGLILHLSGMPVESPYTRVEFLLDVLKSFPDLKVTIAHMGLPNDFSLASKLAACYSNVYLDTAFILGNPRFPMRDEWLRAIDDNPTKFIFGTDYPVMDYSPRDAIQALNQLPLSKEVKTNLFWDNAMRFLSN</sequence>
<dbReference type="AlphaFoldDB" id="A0A1Q8R263"/>
<dbReference type="Pfam" id="PF04909">
    <property type="entry name" value="Amidohydro_2"/>
    <property type="match status" value="1"/>
</dbReference>
<organism evidence="3 4">
    <name type="scientific">Desulfosporosinus metallidurans</name>
    <dbReference type="NCBI Taxonomy" id="1888891"/>
    <lineage>
        <taxon>Bacteria</taxon>
        <taxon>Bacillati</taxon>
        <taxon>Bacillota</taxon>
        <taxon>Clostridia</taxon>
        <taxon>Eubacteriales</taxon>
        <taxon>Desulfitobacteriaceae</taxon>
        <taxon>Desulfosporosinus</taxon>
    </lineage>
</organism>
<dbReference type="Gene3D" id="3.20.20.140">
    <property type="entry name" value="Metal-dependent hydrolases"/>
    <property type="match status" value="1"/>
</dbReference>
<dbReference type="GO" id="GO:0019748">
    <property type="term" value="P:secondary metabolic process"/>
    <property type="evidence" value="ECO:0007669"/>
    <property type="project" value="TreeGrafter"/>
</dbReference>
<dbReference type="GO" id="GO:0005737">
    <property type="term" value="C:cytoplasm"/>
    <property type="evidence" value="ECO:0007669"/>
    <property type="project" value="TreeGrafter"/>
</dbReference>
<feature type="domain" description="Amidohydrolase-related" evidence="2">
    <location>
        <begin position="33"/>
        <end position="296"/>
    </location>
</feature>
<keyword evidence="1" id="KW-0456">Lyase</keyword>
<dbReference type="SUPFAM" id="SSF51556">
    <property type="entry name" value="Metallo-dependent hydrolases"/>
    <property type="match status" value="1"/>
</dbReference>
<dbReference type="InterPro" id="IPR006680">
    <property type="entry name" value="Amidohydro-rel"/>
</dbReference>
<dbReference type="PANTHER" id="PTHR21240:SF28">
    <property type="entry name" value="ISO-OROTATE DECARBOXYLASE (EUROFUNG)"/>
    <property type="match status" value="1"/>
</dbReference>
<keyword evidence="3" id="KW-0378">Hydrolase</keyword>
<keyword evidence="4" id="KW-1185">Reference proteome</keyword>
<dbReference type="EMBL" id="MLBF01000002">
    <property type="protein sequence ID" value="OLN33679.1"/>
    <property type="molecule type" value="Genomic_DNA"/>
</dbReference>
<dbReference type="InterPro" id="IPR032465">
    <property type="entry name" value="ACMSD"/>
</dbReference>
<name>A0A1Q8R263_9FIRM</name>
<evidence type="ECO:0000256" key="1">
    <source>
        <dbReference type="ARBA" id="ARBA00023239"/>
    </source>
</evidence>
<reference evidence="3 4" key="1">
    <citation type="submission" date="2016-09" db="EMBL/GenBank/DDBJ databases">
        <title>Complete genome of Desulfosporosinus sp. OL.</title>
        <authorList>
            <person name="Mardanov A."/>
            <person name="Beletsky A."/>
            <person name="Panova A."/>
            <person name="Karnachuk O."/>
            <person name="Ravin N."/>
        </authorList>
    </citation>
    <scope>NUCLEOTIDE SEQUENCE [LARGE SCALE GENOMIC DNA]</scope>
    <source>
        <strain evidence="3 4">OL</strain>
    </source>
</reference>
<protein>
    <submittedName>
        <fullName evidence="3">Amidohydrolase 2</fullName>
    </submittedName>
</protein>
<evidence type="ECO:0000259" key="2">
    <source>
        <dbReference type="Pfam" id="PF04909"/>
    </source>
</evidence>
<dbReference type="RefSeq" id="WP_170871418.1">
    <property type="nucleotide sequence ID" value="NZ_MLBF01000002.1"/>
</dbReference>
<accession>A0A1Q8R263</accession>
<dbReference type="STRING" id="1888891.DSOL_0389"/>
<evidence type="ECO:0000313" key="4">
    <source>
        <dbReference type="Proteomes" id="UP000186102"/>
    </source>
</evidence>
<dbReference type="Proteomes" id="UP000186102">
    <property type="component" value="Unassembled WGS sequence"/>
</dbReference>
<dbReference type="PANTHER" id="PTHR21240">
    <property type="entry name" value="2-AMINO-3-CARBOXYLMUCONATE-6-SEMIALDEHYDE DECARBOXYLASE"/>
    <property type="match status" value="1"/>
</dbReference>
<proteinExistence type="predicted"/>
<gene>
    <name evidence="3" type="ORF">DSOL_0389</name>
</gene>
<dbReference type="InterPro" id="IPR032466">
    <property type="entry name" value="Metal_Hydrolase"/>
</dbReference>
<dbReference type="GO" id="GO:0016787">
    <property type="term" value="F:hydrolase activity"/>
    <property type="evidence" value="ECO:0007669"/>
    <property type="project" value="UniProtKB-KW"/>
</dbReference>
<comment type="caution">
    <text evidence="3">The sequence shown here is derived from an EMBL/GenBank/DDBJ whole genome shotgun (WGS) entry which is preliminary data.</text>
</comment>